<accession>A0A2X2CFI1</accession>
<dbReference type="Proteomes" id="UP000251485">
    <property type="component" value="Unassembled WGS sequence"/>
</dbReference>
<dbReference type="EMBL" id="UAUE01000045">
    <property type="protein sequence ID" value="SPZ04476.1"/>
    <property type="molecule type" value="Genomic_DNA"/>
</dbReference>
<reference evidence="1 2" key="1">
    <citation type="submission" date="2018-06" db="EMBL/GenBank/DDBJ databases">
        <authorList>
            <consortium name="Pathogen Informatics"/>
            <person name="Doyle S."/>
        </authorList>
    </citation>
    <scope>NUCLEOTIDE SEQUENCE [LARGE SCALE GENOMIC DNA]</scope>
    <source>
        <strain evidence="1 2">NCTC10975</strain>
    </source>
</reference>
<name>A0A2X2CFI1_PROMI</name>
<gene>
    <name evidence="1" type="primary">caiT_2</name>
    <name evidence="1" type="ORF">NCTC10975_05354</name>
</gene>
<dbReference type="AlphaFoldDB" id="A0A2X2CFI1"/>
<evidence type="ECO:0000313" key="1">
    <source>
        <dbReference type="EMBL" id="SPZ04476.1"/>
    </source>
</evidence>
<evidence type="ECO:0000313" key="2">
    <source>
        <dbReference type="Proteomes" id="UP000251485"/>
    </source>
</evidence>
<protein>
    <submittedName>
        <fullName evidence="1">L-carnitine/gamma-butyrobetaine antiporter</fullName>
    </submittedName>
</protein>
<proteinExistence type="predicted"/>
<organism evidence="1 2">
    <name type="scientific">Proteus mirabilis</name>
    <dbReference type="NCBI Taxonomy" id="584"/>
    <lineage>
        <taxon>Bacteria</taxon>
        <taxon>Pseudomonadati</taxon>
        <taxon>Pseudomonadota</taxon>
        <taxon>Gammaproteobacteria</taxon>
        <taxon>Enterobacterales</taxon>
        <taxon>Morganellaceae</taxon>
        <taxon>Proteus</taxon>
    </lineage>
</organism>
<sequence>MEVIRPSSTLTPLVGEKHVNGLFGTVVDQFLFGRLDPSNGHQPWACNAFGN</sequence>